<dbReference type="SUPFAM" id="SSF46894">
    <property type="entry name" value="C-terminal effector domain of the bipartite response regulators"/>
    <property type="match status" value="1"/>
</dbReference>
<dbReference type="PANTHER" id="PTHR44688">
    <property type="entry name" value="DNA-BINDING TRANSCRIPTIONAL ACTIVATOR DEVR_DOSR"/>
    <property type="match status" value="1"/>
</dbReference>
<dbReference type="PROSITE" id="PS50043">
    <property type="entry name" value="HTH_LUXR_2"/>
    <property type="match status" value="1"/>
</dbReference>
<evidence type="ECO:0000313" key="7">
    <source>
        <dbReference type="Proteomes" id="UP000239068"/>
    </source>
</evidence>
<evidence type="ECO:0000256" key="1">
    <source>
        <dbReference type="ARBA" id="ARBA00023015"/>
    </source>
</evidence>
<feature type="transmembrane region" description="Helical" evidence="4">
    <location>
        <begin position="170"/>
        <end position="194"/>
    </location>
</feature>
<dbReference type="Pfam" id="PF00196">
    <property type="entry name" value="GerE"/>
    <property type="match status" value="1"/>
</dbReference>
<dbReference type="InterPro" id="IPR036388">
    <property type="entry name" value="WH-like_DNA-bd_sf"/>
</dbReference>
<feature type="domain" description="HTH luxR-type" evidence="5">
    <location>
        <begin position="375"/>
        <end position="440"/>
    </location>
</feature>
<dbReference type="RefSeq" id="WP_105020373.1">
    <property type="nucleotide sequence ID" value="NZ_MSCM01000001.1"/>
</dbReference>
<dbReference type="EMBL" id="MSCM01000001">
    <property type="protein sequence ID" value="PQJ81802.1"/>
    <property type="molecule type" value="Genomic_DNA"/>
</dbReference>
<sequence length="440" mass="51599">MKPNILILLLFFSSILFSQNDVYYFKDVGNAYSVKNIAEANFKKVNNTILDKETKVTFWFKIPNDNSNLEYIFRISSNRIKNANAYQDFKEILKIPGERYVAFKFNRNAPVYIRVNSDYTSYYPFELAAESESNYKEKIQLLLNGFYYGFAFLVIIYCFYYYYFFKDNTYLYYALLLSSLVLSFSLVDGIWAFFKASQNIIDITILLNYVFVAFFSSKFIQNFLVVDNYFPKLKRYTYSLGFLIILMILIYLLSKNHSIFIVINILVFLISSIYWFVGVLLFKNSVYNKIFVFAYVTILFSGIDFFVLKKLGYSLFETNAIGLKIGGFIQIIVLSVAVLYREKTLRASNYTMKIEIIEYSKEIERIILDTKDETQKDVLETLSIREREIFELITLANSNKIIANTLNISVNTVKFHVKNIYEKLDIKSRKEAIILDSANK</sequence>
<gene>
    <name evidence="6" type="ORF">BTO16_04110</name>
</gene>
<organism evidence="6 7">
    <name type="scientific">Polaribacter glomeratus</name>
    <dbReference type="NCBI Taxonomy" id="102"/>
    <lineage>
        <taxon>Bacteria</taxon>
        <taxon>Pseudomonadati</taxon>
        <taxon>Bacteroidota</taxon>
        <taxon>Flavobacteriia</taxon>
        <taxon>Flavobacteriales</taxon>
        <taxon>Flavobacteriaceae</taxon>
    </lineage>
</organism>
<dbReference type="Gene3D" id="1.10.10.10">
    <property type="entry name" value="Winged helix-like DNA-binding domain superfamily/Winged helix DNA-binding domain"/>
    <property type="match status" value="1"/>
</dbReference>
<feature type="transmembrane region" description="Helical" evidence="4">
    <location>
        <begin position="145"/>
        <end position="163"/>
    </location>
</feature>
<keyword evidence="1" id="KW-0805">Transcription regulation</keyword>
<dbReference type="CDD" id="cd06170">
    <property type="entry name" value="LuxR_C_like"/>
    <property type="match status" value="1"/>
</dbReference>
<keyword evidence="2" id="KW-0238">DNA-binding</keyword>
<dbReference type="InterPro" id="IPR000792">
    <property type="entry name" value="Tscrpt_reg_LuxR_C"/>
</dbReference>
<protein>
    <recommendedName>
        <fullName evidence="5">HTH luxR-type domain-containing protein</fullName>
    </recommendedName>
</protein>
<evidence type="ECO:0000313" key="6">
    <source>
        <dbReference type="EMBL" id="PQJ81802.1"/>
    </source>
</evidence>
<evidence type="ECO:0000256" key="2">
    <source>
        <dbReference type="ARBA" id="ARBA00023125"/>
    </source>
</evidence>
<dbReference type="PRINTS" id="PR00038">
    <property type="entry name" value="HTHLUXR"/>
</dbReference>
<dbReference type="AlphaFoldDB" id="A0A2S7WX01"/>
<keyword evidence="4" id="KW-0812">Transmembrane</keyword>
<feature type="transmembrane region" description="Helical" evidence="4">
    <location>
        <begin position="289"/>
        <end position="308"/>
    </location>
</feature>
<evidence type="ECO:0000256" key="3">
    <source>
        <dbReference type="ARBA" id="ARBA00023163"/>
    </source>
</evidence>
<name>A0A2S7WX01_9FLAO</name>
<feature type="transmembrane region" description="Helical" evidence="4">
    <location>
        <begin position="259"/>
        <end position="282"/>
    </location>
</feature>
<accession>A0A2S7WX01</accession>
<dbReference type="InterPro" id="IPR016032">
    <property type="entry name" value="Sig_transdc_resp-reg_C-effctor"/>
</dbReference>
<feature type="transmembrane region" description="Helical" evidence="4">
    <location>
        <begin position="236"/>
        <end position="253"/>
    </location>
</feature>
<dbReference type="Pfam" id="PF07695">
    <property type="entry name" value="7TMR-DISM_7TM"/>
    <property type="match status" value="1"/>
</dbReference>
<reference evidence="6 7" key="1">
    <citation type="submission" date="2016-12" db="EMBL/GenBank/DDBJ databases">
        <title>Trade-off between light-utilization and light-protection in marine flavobacteria.</title>
        <authorList>
            <person name="Kumagai Y."/>
            <person name="Yoshizawa S."/>
            <person name="Kogure K."/>
            <person name="Iwasaki W."/>
        </authorList>
    </citation>
    <scope>NUCLEOTIDE SEQUENCE [LARGE SCALE GENOMIC DNA]</scope>
    <source>
        <strain evidence="6 7">ATCC 43844</strain>
    </source>
</reference>
<dbReference type="OrthoDB" id="9807565at2"/>
<dbReference type="GO" id="GO:0006355">
    <property type="term" value="P:regulation of DNA-templated transcription"/>
    <property type="evidence" value="ECO:0007669"/>
    <property type="project" value="InterPro"/>
</dbReference>
<keyword evidence="4" id="KW-1133">Transmembrane helix</keyword>
<comment type="caution">
    <text evidence="6">The sequence shown here is derived from an EMBL/GenBank/DDBJ whole genome shotgun (WGS) entry which is preliminary data.</text>
</comment>
<evidence type="ECO:0000259" key="5">
    <source>
        <dbReference type="PROSITE" id="PS50043"/>
    </source>
</evidence>
<feature type="transmembrane region" description="Helical" evidence="4">
    <location>
        <begin position="320"/>
        <end position="340"/>
    </location>
</feature>
<dbReference type="SMART" id="SM00421">
    <property type="entry name" value="HTH_LUXR"/>
    <property type="match status" value="1"/>
</dbReference>
<dbReference type="InterPro" id="IPR011623">
    <property type="entry name" value="7TMR_DISM_rcpt_extracell_dom1"/>
</dbReference>
<keyword evidence="7" id="KW-1185">Reference proteome</keyword>
<proteinExistence type="predicted"/>
<dbReference type="PANTHER" id="PTHR44688:SF16">
    <property type="entry name" value="DNA-BINDING TRANSCRIPTIONAL ACTIVATOR DEVR_DOSR"/>
    <property type="match status" value="1"/>
</dbReference>
<dbReference type="GO" id="GO:0003677">
    <property type="term" value="F:DNA binding"/>
    <property type="evidence" value="ECO:0007669"/>
    <property type="project" value="UniProtKB-KW"/>
</dbReference>
<dbReference type="Proteomes" id="UP000239068">
    <property type="component" value="Unassembled WGS sequence"/>
</dbReference>
<evidence type="ECO:0000256" key="4">
    <source>
        <dbReference type="SAM" id="Phobius"/>
    </source>
</evidence>
<feature type="transmembrane region" description="Helical" evidence="4">
    <location>
        <begin position="200"/>
        <end position="224"/>
    </location>
</feature>
<keyword evidence="3" id="KW-0804">Transcription</keyword>
<keyword evidence="4" id="KW-0472">Membrane</keyword>